<accession>A0AC59YQZ4</accession>
<reference evidence="1" key="1">
    <citation type="submission" date="2023-05" db="EMBL/GenBank/DDBJ databases">
        <authorList>
            <consortium name="ELIXIR-Norway"/>
        </authorList>
    </citation>
    <scope>NUCLEOTIDE SEQUENCE</scope>
</reference>
<reference evidence="1" key="2">
    <citation type="submission" date="2025-03" db="EMBL/GenBank/DDBJ databases">
        <authorList>
            <consortium name="ELIXIR-Norway"/>
            <consortium name="Elixir Norway"/>
        </authorList>
    </citation>
    <scope>NUCLEOTIDE SEQUENCE</scope>
</reference>
<feature type="non-terminal residue" evidence="1">
    <location>
        <position position="1"/>
    </location>
</feature>
<protein>
    <submittedName>
        <fullName evidence="1">Uncharacterized protein</fullName>
    </submittedName>
</protein>
<name>A0AC59YQZ4_RANTA</name>
<proteinExistence type="predicted"/>
<gene>
    <name evidence="1" type="ORF">MRATA1EN22A_LOCUS9045</name>
</gene>
<dbReference type="EMBL" id="OX596086">
    <property type="protein sequence ID" value="CAM9898445.1"/>
    <property type="molecule type" value="Genomic_DNA"/>
</dbReference>
<evidence type="ECO:0000313" key="2">
    <source>
        <dbReference type="Proteomes" id="UP001162501"/>
    </source>
</evidence>
<sequence length="164" mass="17039">MEKPGTPGTSFPRVRRGAVPTPNYRPSRGTLAVPAAEPTPTPGWTRGSARLSRAGEGTPGAGGRAGCSKNRQGVGKSNVEFTLGKQFQERPRDRAELEVPGEAATRESRGSPRTRRWALRARRRSSSPAPARAHSPAGAALGGAAAPPRSGAAAAAAVPRRCFP</sequence>
<organism evidence="1 2">
    <name type="scientific">Rangifer tarandus platyrhynchus</name>
    <name type="common">Svalbard reindeer</name>
    <dbReference type="NCBI Taxonomy" id="3082113"/>
    <lineage>
        <taxon>Eukaryota</taxon>
        <taxon>Metazoa</taxon>
        <taxon>Chordata</taxon>
        <taxon>Craniata</taxon>
        <taxon>Vertebrata</taxon>
        <taxon>Euteleostomi</taxon>
        <taxon>Mammalia</taxon>
        <taxon>Eutheria</taxon>
        <taxon>Laurasiatheria</taxon>
        <taxon>Artiodactyla</taxon>
        <taxon>Ruminantia</taxon>
        <taxon>Pecora</taxon>
        <taxon>Cervidae</taxon>
        <taxon>Odocoileinae</taxon>
        <taxon>Rangifer</taxon>
    </lineage>
</organism>
<dbReference type="Proteomes" id="UP001162501">
    <property type="component" value="Chromosome 2"/>
</dbReference>
<feature type="non-terminal residue" evidence="1">
    <location>
        <position position="164"/>
    </location>
</feature>
<evidence type="ECO:0000313" key="1">
    <source>
        <dbReference type="EMBL" id="CAM9898445.1"/>
    </source>
</evidence>